<evidence type="ECO:0000256" key="4">
    <source>
        <dbReference type="SAM" id="MobiDB-lite"/>
    </source>
</evidence>
<dbReference type="Proteomes" id="UP000095767">
    <property type="component" value="Unassembled WGS sequence"/>
</dbReference>
<evidence type="ECO:0000313" key="7">
    <source>
        <dbReference type="Proteomes" id="UP000095767"/>
    </source>
</evidence>
<evidence type="ECO:0000256" key="3">
    <source>
        <dbReference type="ARBA" id="ARBA00023004"/>
    </source>
</evidence>
<dbReference type="GO" id="GO:0046872">
    <property type="term" value="F:metal ion binding"/>
    <property type="evidence" value="ECO:0007669"/>
    <property type="project" value="UniProtKB-KW"/>
</dbReference>
<evidence type="ECO:0000256" key="2">
    <source>
        <dbReference type="ARBA" id="ARBA00023002"/>
    </source>
</evidence>
<protein>
    <recommendedName>
        <fullName evidence="5">Non-haem dioxygenase N-terminal domain-containing protein</fullName>
    </recommendedName>
</protein>
<dbReference type="SUPFAM" id="SSF51197">
    <property type="entry name" value="Clavaminate synthase-like"/>
    <property type="match status" value="1"/>
</dbReference>
<evidence type="ECO:0000259" key="5">
    <source>
        <dbReference type="Pfam" id="PF14226"/>
    </source>
</evidence>
<name>A0A1E5UZB4_9POAL</name>
<dbReference type="PANTHER" id="PTHR10209:SF885">
    <property type="entry name" value="2OG-FE(II) OXYGENASE FAMILY, PUTATIVE (AFU_ORTHOLOGUE AFUA_2G00750)-RELATED"/>
    <property type="match status" value="1"/>
</dbReference>
<reference evidence="6 7" key="1">
    <citation type="submission" date="2016-09" db="EMBL/GenBank/DDBJ databases">
        <title>The draft genome of Dichanthelium oligosanthes: A C3 panicoid grass species.</title>
        <authorList>
            <person name="Studer A.J."/>
            <person name="Schnable J.C."/>
            <person name="Brutnell T.P."/>
        </authorList>
    </citation>
    <scope>NUCLEOTIDE SEQUENCE [LARGE SCALE GENOMIC DNA]</scope>
    <source>
        <strain evidence="7">cv. Kellogg 1175</strain>
        <tissue evidence="6">Leaf</tissue>
    </source>
</reference>
<sequence>MGGLSTGQSFVQAPEHRPKPTVTEATGIPLIDLSPLTSGDAAAVDALAAELGAASREWGFFLVAGHGVPAETVALVTEAQRAFFALPAERKAAVRKSETAPLGYYESEHTKNVRDWKEVFDLVAHQPPPPPAVAVAGGEVVYVNKWPEDLRGFREALDDQMPARHDDRIGVDDCDEPVRVFSMARRQAWSNDRYESAEHRVSVNPAKALRGLHNFPGRCSSQTKPRSNSLSMPKWAATWHARVLDDTYLCTGAGGGEGRRFRDRIEADYEHLTRFARPIIVMTVTIDMNRKEML</sequence>
<dbReference type="AlphaFoldDB" id="A0A1E5UZB4"/>
<dbReference type="EMBL" id="LWDX02057517">
    <property type="protein sequence ID" value="OEL18168.1"/>
    <property type="molecule type" value="Genomic_DNA"/>
</dbReference>
<dbReference type="InterPro" id="IPR027443">
    <property type="entry name" value="IPNS-like_sf"/>
</dbReference>
<dbReference type="STRING" id="888268.A0A1E5UZB4"/>
<dbReference type="Pfam" id="PF14226">
    <property type="entry name" value="DIOX_N"/>
    <property type="match status" value="1"/>
</dbReference>
<proteinExistence type="predicted"/>
<dbReference type="InterPro" id="IPR026992">
    <property type="entry name" value="DIOX_N"/>
</dbReference>
<keyword evidence="1" id="KW-0479">Metal-binding</keyword>
<feature type="compositionally biased region" description="Polar residues" evidence="4">
    <location>
        <begin position="1"/>
        <end position="11"/>
    </location>
</feature>
<accession>A0A1E5UZB4</accession>
<evidence type="ECO:0000313" key="6">
    <source>
        <dbReference type="EMBL" id="OEL18168.1"/>
    </source>
</evidence>
<evidence type="ECO:0000256" key="1">
    <source>
        <dbReference type="ARBA" id="ARBA00022723"/>
    </source>
</evidence>
<dbReference type="GO" id="GO:0016491">
    <property type="term" value="F:oxidoreductase activity"/>
    <property type="evidence" value="ECO:0007669"/>
    <property type="project" value="UniProtKB-KW"/>
</dbReference>
<dbReference type="OrthoDB" id="786155at2759"/>
<keyword evidence="7" id="KW-1185">Reference proteome</keyword>
<dbReference type="PANTHER" id="PTHR10209">
    <property type="entry name" value="OXIDOREDUCTASE, 2OG-FE II OXYGENASE FAMILY PROTEIN"/>
    <property type="match status" value="1"/>
</dbReference>
<keyword evidence="3" id="KW-0408">Iron</keyword>
<dbReference type="Gene3D" id="2.60.120.330">
    <property type="entry name" value="B-lactam Antibiotic, Isopenicillin N Synthase, Chain"/>
    <property type="match status" value="1"/>
</dbReference>
<feature type="domain" description="Non-haem dioxygenase N-terminal" evidence="5">
    <location>
        <begin position="28"/>
        <end position="148"/>
    </location>
</feature>
<gene>
    <name evidence="6" type="ORF">BAE44_0020813</name>
</gene>
<keyword evidence="2" id="KW-0560">Oxidoreductase</keyword>
<comment type="caution">
    <text evidence="6">The sequence shown here is derived from an EMBL/GenBank/DDBJ whole genome shotgun (WGS) entry which is preliminary data.</text>
</comment>
<organism evidence="6 7">
    <name type="scientific">Dichanthelium oligosanthes</name>
    <dbReference type="NCBI Taxonomy" id="888268"/>
    <lineage>
        <taxon>Eukaryota</taxon>
        <taxon>Viridiplantae</taxon>
        <taxon>Streptophyta</taxon>
        <taxon>Embryophyta</taxon>
        <taxon>Tracheophyta</taxon>
        <taxon>Spermatophyta</taxon>
        <taxon>Magnoliopsida</taxon>
        <taxon>Liliopsida</taxon>
        <taxon>Poales</taxon>
        <taxon>Poaceae</taxon>
        <taxon>PACMAD clade</taxon>
        <taxon>Panicoideae</taxon>
        <taxon>Panicodae</taxon>
        <taxon>Paniceae</taxon>
        <taxon>Dichantheliinae</taxon>
        <taxon>Dichanthelium</taxon>
    </lineage>
</organism>
<feature type="region of interest" description="Disordered" evidence="4">
    <location>
        <begin position="1"/>
        <end position="22"/>
    </location>
</feature>